<dbReference type="PANTHER" id="PTHR42951:SF4">
    <property type="entry name" value="ACYL-COENZYME A THIOESTERASE MBLAC2"/>
    <property type="match status" value="1"/>
</dbReference>
<dbReference type="InterPro" id="IPR001279">
    <property type="entry name" value="Metallo-B-lactamas"/>
</dbReference>
<dbReference type="Pfam" id="PF00753">
    <property type="entry name" value="Lactamase_B"/>
    <property type="match status" value="1"/>
</dbReference>
<keyword evidence="3" id="KW-0378">Hydrolase</keyword>
<protein>
    <submittedName>
        <fullName evidence="3">MBL fold metallo-hydrolase</fullName>
        <ecNumber evidence="3">3.-.-.-</ecNumber>
    </submittedName>
</protein>
<dbReference type="SUPFAM" id="SSF56281">
    <property type="entry name" value="Metallo-hydrolase/oxidoreductase"/>
    <property type="match status" value="1"/>
</dbReference>
<dbReference type="InterPro" id="IPR050855">
    <property type="entry name" value="NDM-1-like"/>
</dbReference>
<comment type="similarity">
    <text evidence="1">Belongs to the metallo-beta-lactamase superfamily. Class-B beta-lactamase family.</text>
</comment>
<dbReference type="EMBL" id="JBHRYC010000093">
    <property type="protein sequence ID" value="MFC3639374.1"/>
    <property type="molecule type" value="Genomic_DNA"/>
</dbReference>
<evidence type="ECO:0000313" key="3">
    <source>
        <dbReference type="EMBL" id="MFC3639374.1"/>
    </source>
</evidence>
<evidence type="ECO:0000313" key="4">
    <source>
        <dbReference type="Proteomes" id="UP001595704"/>
    </source>
</evidence>
<dbReference type="EC" id="3.-.-.-" evidence="3"/>
<dbReference type="Gene3D" id="3.60.15.10">
    <property type="entry name" value="Ribonuclease Z/Hydroxyacylglutathione hydrolase-like"/>
    <property type="match status" value="1"/>
</dbReference>
<dbReference type="RefSeq" id="WP_376853173.1">
    <property type="nucleotide sequence ID" value="NZ_JBHRYC010000093.1"/>
</dbReference>
<evidence type="ECO:0000256" key="1">
    <source>
        <dbReference type="ARBA" id="ARBA00005250"/>
    </source>
</evidence>
<sequence length="327" mass="36634">MMWPPPCFERPRMVWEDQMGGVTTAREQHGMTRAEFGPVTVCFGDRNGKYPDGNQVIVRGTDSVAVFDTPISANAIGPDFTNADLCILGHVHEDHMAGLHLLKGKPVYAHEADVAAARSWDALADVFGYEGAEERAASRARFEQDFHYVETPDAIAYKDGATWDLGGVTVRAVHMPGHTPGHCALLVEPYGLAFIGDIDLSTFGPYYGDANSSMHDFRETLRKVRDLPAKVWVTFHHKGVYTDRQRFLDDLSTYEARFDERDVRLLEMLRAAPQTLEQLARGRLLYPAHFNEPWVDGVEARSIAMHLDELMGKGRVARDADGRYRLA</sequence>
<dbReference type="PANTHER" id="PTHR42951">
    <property type="entry name" value="METALLO-BETA-LACTAMASE DOMAIN-CONTAINING"/>
    <property type="match status" value="1"/>
</dbReference>
<accession>A0ABV7UN18</accession>
<proteinExistence type="inferred from homology"/>
<dbReference type="SMART" id="SM00849">
    <property type="entry name" value="Lactamase_B"/>
    <property type="match status" value="1"/>
</dbReference>
<organism evidence="3 4">
    <name type="scientific">Camelimonas fluminis</name>
    <dbReference type="NCBI Taxonomy" id="1576911"/>
    <lineage>
        <taxon>Bacteria</taxon>
        <taxon>Pseudomonadati</taxon>
        <taxon>Pseudomonadota</taxon>
        <taxon>Alphaproteobacteria</taxon>
        <taxon>Hyphomicrobiales</taxon>
        <taxon>Chelatococcaceae</taxon>
        <taxon>Camelimonas</taxon>
    </lineage>
</organism>
<feature type="domain" description="Metallo-beta-lactamase" evidence="2">
    <location>
        <begin position="52"/>
        <end position="236"/>
    </location>
</feature>
<reference evidence="4" key="1">
    <citation type="journal article" date="2019" name="Int. J. Syst. Evol. Microbiol.">
        <title>The Global Catalogue of Microorganisms (GCM) 10K type strain sequencing project: providing services to taxonomists for standard genome sequencing and annotation.</title>
        <authorList>
            <consortium name="The Broad Institute Genomics Platform"/>
            <consortium name="The Broad Institute Genome Sequencing Center for Infectious Disease"/>
            <person name="Wu L."/>
            <person name="Ma J."/>
        </authorList>
    </citation>
    <scope>NUCLEOTIDE SEQUENCE [LARGE SCALE GENOMIC DNA]</scope>
    <source>
        <strain evidence="4">KCTC 42282</strain>
    </source>
</reference>
<gene>
    <name evidence="3" type="ORF">ACFONL_18720</name>
</gene>
<dbReference type="InterPro" id="IPR036866">
    <property type="entry name" value="RibonucZ/Hydroxyglut_hydro"/>
</dbReference>
<dbReference type="GO" id="GO:0016787">
    <property type="term" value="F:hydrolase activity"/>
    <property type="evidence" value="ECO:0007669"/>
    <property type="project" value="UniProtKB-KW"/>
</dbReference>
<evidence type="ECO:0000259" key="2">
    <source>
        <dbReference type="SMART" id="SM00849"/>
    </source>
</evidence>
<comment type="caution">
    <text evidence="3">The sequence shown here is derived from an EMBL/GenBank/DDBJ whole genome shotgun (WGS) entry which is preliminary data.</text>
</comment>
<dbReference type="Proteomes" id="UP001595704">
    <property type="component" value="Unassembled WGS sequence"/>
</dbReference>
<name>A0ABV7UN18_9HYPH</name>
<keyword evidence="4" id="KW-1185">Reference proteome</keyword>